<feature type="compositionally biased region" description="Basic residues" evidence="1">
    <location>
        <begin position="234"/>
        <end position="256"/>
    </location>
</feature>
<feature type="compositionally biased region" description="Polar residues" evidence="1">
    <location>
        <begin position="9"/>
        <end position="19"/>
    </location>
</feature>
<feature type="region of interest" description="Disordered" evidence="1">
    <location>
        <begin position="210"/>
        <end position="288"/>
    </location>
</feature>
<evidence type="ECO:0000313" key="2">
    <source>
        <dbReference type="EMBL" id="RPA70814.1"/>
    </source>
</evidence>
<proteinExistence type="predicted"/>
<organism evidence="2 3">
    <name type="scientific">Ascobolus immersus RN42</name>
    <dbReference type="NCBI Taxonomy" id="1160509"/>
    <lineage>
        <taxon>Eukaryota</taxon>
        <taxon>Fungi</taxon>
        <taxon>Dikarya</taxon>
        <taxon>Ascomycota</taxon>
        <taxon>Pezizomycotina</taxon>
        <taxon>Pezizomycetes</taxon>
        <taxon>Pezizales</taxon>
        <taxon>Ascobolaceae</taxon>
        <taxon>Ascobolus</taxon>
    </lineage>
</organism>
<evidence type="ECO:0000256" key="1">
    <source>
        <dbReference type="SAM" id="MobiDB-lite"/>
    </source>
</evidence>
<keyword evidence="3" id="KW-1185">Reference proteome</keyword>
<protein>
    <submittedName>
        <fullName evidence="2">Uncharacterized protein</fullName>
    </submittedName>
</protein>
<dbReference type="Proteomes" id="UP000275078">
    <property type="component" value="Unassembled WGS sequence"/>
</dbReference>
<gene>
    <name evidence="2" type="ORF">BJ508DRAFT_336756</name>
</gene>
<name>A0A3N4HMC3_ASCIM</name>
<dbReference type="EMBL" id="ML120045">
    <property type="protein sequence ID" value="RPA70814.1"/>
    <property type="molecule type" value="Genomic_DNA"/>
</dbReference>
<reference evidence="2 3" key="1">
    <citation type="journal article" date="2018" name="Nat. Ecol. Evol.">
        <title>Pezizomycetes genomes reveal the molecular basis of ectomycorrhizal truffle lifestyle.</title>
        <authorList>
            <person name="Murat C."/>
            <person name="Payen T."/>
            <person name="Noel B."/>
            <person name="Kuo A."/>
            <person name="Morin E."/>
            <person name="Chen J."/>
            <person name="Kohler A."/>
            <person name="Krizsan K."/>
            <person name="Balestrini R."/>
            <person name="Da Silva C."/>
            <person name="Montanini B."/>
            <person name="Hainaut M."/>
            <person name="Levati E."/>
            <person name="Barry K.W."/>
            <person name="Belfiori B."/>
            <person name="Cichocki N."/>
            <person name="Clum A."/>
            <person name="Dockter R.B."/>
            <person name="Fauchery L."/>
            <person name="Guy J."/>
            <person name="Iotti M."/>
            <person name="Le Tacon F."/>
            <person name="Lindquist E.A."/>
            <person name="Lipzen A."/>
            <person name="Malagnac F."/>
            <person name="Mello A."/>
            <person name="Molinier V."/>
            <person name="Miyauchi S."/>
            <person name="Poulain J."/>
            <person name="Riccioni C."/>
            <person name="Rubini A."/>
            <person name="Sitrit Y."/>
            <person name="Splivallo R."/>
            <person name="Traeger S."/>
            <person name="Wang M."/>
            <person name="Zifcakova L."/>
            <person name="Wipf D."/>
            <person name="Zambonelli A."/>
            <person name="Paolocci F."/>
            <person name="Nowrousian M."/>
            <person name="Ottonello S."/>
            <person name="Baldrian P."/>
            <person name="Spatafora J.W."/>
            <person name="Henrissat B."/>
            <person name="Nagy L.G."/>
            <person name="Aury J.M."/>
            <person name="Wincker P."/>
            <person name="Grigoriev I.V."/>
            <person name="Bonfante P."/>
            <person name="Martin F.M."/>
        </authorList>
    </citation>
    <scope>NUCLEOTIDE SEQUENCE [LARGE SCALE GENOMIC DNA]</scope>
    <source>
        <strain evidence="2 3">RN42</strain>
    </source>
</reference>
<sequence length="288" mass="32071">MKSGAHTVGNPSERPSVSRSDFPREFAEAQFFLTVDIEEHETPDGVRHPKETHFLVLAKPMSVHSDRGLFVVNRIAAARRDRRNKTNNRRYTPAKGRWLDVDDIVDLIGLMYCKDEEYVCWHDACWDAVARNRHAPLVWRFLPDPRGGDLADEGGPGHQNVSGRIQRLIDQGNMPTVGRRNGGSDVDMEDEAAGCDPLFGSTDLEASSDVAAGTGIRKRHRVADDSDYEEGATNHRRRGQQGRGRGRQAARVRFRIGRAPANPAPPALSPPPQSRPRNPSDIPDDLFT</sequence>
<evidence type="ECO:0000313" key="3">
    <source>
        <dbReference type="Proteomes" id="UP000275078"/>
    </source>
</evidence>
<dbReference type="AlphaFoldDB" id="A0A3N4HMC3"/>
<feature type="compositionally biased region" description="Pro residues" evidence="1">
    <location>
        <begin position="262"/>
        <end position="274"/>
    </location>
</feature>
<feature type="region of interest" description="Disordered" evidence="1">
    <location>
        <begin position="1"/>
        <end position="20"/>
    </location>
</feature>
<accession>A0A3N4HMC3</accession>